<accession>A0A9K3ND04</accession>
<reference evidence="1" key="1">
    <citation type="journal article" date="2017" name="Nature">
        <title>The sunflower genome provides insights into oil metabolism, flowering and Asterid evolution.</title>
        <authorList>
            <person name="Badouin H."/>
            <person name="Gouzy J."/>
            <person name="Grassa C.J."/>
            <person name="Murat F."/>
            <person name="Staton S.E."/>
            <person name="Cottret L."/>
            <person name="Lelandais-Briere C."/>
            <person name="Owens G.L."/>
            <person name="Carrere S."/>
            <person name="Mayjonade B."/>
            <person name="Legrand L."/>
            <person name="Gill N."/>
            <person name="Kane N.C."/>
            <person name="Bowers J.E."/>
            <person name="Hubner S."/>
            <person name="Bellec A."/>
            <person name="Berard A."/>
            <person name="Berges H."/>
            <person name="Blanchet N."/>
            <person name="Boniface M.C."/>
            <person name="Brunel D."/>
            <person name="Catrice O."/>
            <person name="Chaidir N."/>
            <person name="Claudel C."/>
            <person name="Donnadieu C."/>
            <person name="Faraut T."/>
            <person name="Fievet G."/>
            <person name="Helmstetter N."/>
            <person name="King M."/>
            <person name="Knapp S.J."/>
            <person name="Lai Z."/>
            <person name="Le Paslier M.C."/>
            <person name="Lippi Y."/>
            <person name="Lorenzon L."/>
            <person name="Mandel J.R."/>
            <person name="Marage G."/>
            <person name="Marchand G."/>
            <person name="Marquand E."/>
            <person name="Bret-Mestries E."/>
            <person name="Morien E."/>
            <person name="Nambeesan S."/>
            <person name="Nguyen T."/>
            <person name="Pegot-Espagnet P."/>
            <person name="Pouilly N."/>
            <person name="Raftis F."/>
            <person name="Sallet E."/>
            <person name="Schiex T."/>
            <person name="Thomas J."/>
            <person name="Vandecasteele C."/>
            <person name="Vares D."/>
            <person name="Vear F."/>
            <person name="Vautrin S."/>
            <person name="Crespi M."/>
            <person name="Mangin B."/>
            <person name="Burke J.M."/>
            <person name="Salse J."/>
            <person name="Munos S."/>
            <person name="Vincourt P."/>
            <person name="Rieseberg L.H."/>
            <person name="Langlade N.B."/>
        </authorList>
    </citation>
    <scope>NUCLEOTIDE SEQUENCE</scope>
    <source>
        <tissue evidence="1">Leaves</tissue>
    </source>
</reference>
<comment type="caution">
    <text evidence="1">The sequence shown here is derived from an EMBL/GenBank/DDBJ whole genome shotgun (WGS) entry which is preliminary data.</text>
</comment>
<dbReference type="PANTHER" id="PTHR14209">
    <property type="entry name" value="ISOAMYL ACETATE-HYDROLYZING ESTERASE 1"/>
    <property type="match status" value="1"/>
</dbReference>
<dbReference type="InterPro" id="IPR036514">
    <property type="entry name" value="SGNH_hydro_sf"/>
</dbReference>
<protein>
    <submittedName>
        <fullName evidence="1">SGNH hydrolase superfamily</fullName>
    </submittedName>
</protein>
<dbReference type="GO" id="GO:0016787">
    <property type="term" value="F:hydrolase activity"/>
    <property type="evidence" value="ECO:0007669"/>
    <property type="project" value="UniProtKB-KW"/>
</dbReference>
<dbReference type="EMBL" id="MNCJ02000323">
    <property type="protein sequence ID" value="KAF5794963.1"/>
    <property type="molecule type" value="Genomic_DNA"/>
</dbReference>
<dbReference type="InterPro" id="IPR045136">
    <property type="entry name" value="Iah1-like"/>
</dbReference>
<dbReference type="Proteomes" id="UP000215914">
    <property type="component" value="Unassembled WGS sequence"/>
</dbReference>
<keyword evidence="1" id="KW-0378">Hydrolase</keyword>
<proteinExistence type="predicted"/>
<organism evidence="1 2">
    <name type="scientific">Helianthus annuus</name>
    <name type="common">Common sunflower</name>
    <dbReference type="NCBI Taxonomy" id="4232"/>
    <lineage>
        <taxon>Eukaryota</taxon>
        <taxon>Viridiplantae</taxon>
        <taxon>Streptophyta</taxon>
        <taxon>Embryophyta</taxon>
        <taxon>Tracheophyta</taxon>
        <taxon>Spermatophyta</taxon>
        <taxon>Magnoliopsida</taxon>
        <taxon>eudicotyledons</taxon>
        <taxon>Gunneridae</taxon>
        <taxon>Pentapetalae</taxon>
        <taxon>asterids</taxon>
        <taxon>campanulids</taxon>
        <taxon>Asterales</taxon>
        <taxon>Asteraceae</taxon>
        <taxon>Asteroideae</taxon>
        <taxon>Heliantheae alliance</taxon>
        <taxon>Heliantheae</taxon>
        <taxon>Helianthus</taxon>
    </lineage>
</organism>
<dbReference type="Gene3D" id="3.40.50.1110">
    <property type="entry name" value="SGNH hydrolase"/>
    <property type="match status" value="1"/>
</dbReference>
<dbReference type="AlphaFoldDB" id="A0A9K3ND04"/>
<sequence length="118" mass="13732">MSGSIFDLWTMLFHNDGIHFSSSGSKIVVKEILKVLNEAEWKPSLHWKSMPTEFSEDSPYYLVYLDGKPTLNLSDWTLHREIQWDEKHDRPHSFKQAHSTMTKTKLYVAITKNCTCGL</sequence>
<gene>
    <name evidence="1" type="ORF">HanXRQr2_Chr08g0334201</name>
</gene>
<dbReference type="PANTHER" id="PTHR14209:SF9">
    <property type="entry name" value="GDSL ESTERASE_LIPASE CPRD49"/>
    <property type="match status" value="1"/>
</dbReference>
<dbReference type="Gramene" id="mRNA:HanXRQr2_Chr08g0334201">
    <property type="protein sequence ID" value="mRNA:HanXRQr2_Chr08g0334201"/>
    <property type="gene ID" value="HanXRQr2_Chr08g0334201"/>
</dbReference>
<keyword evidence="2" id="KW-1185">Reference proteome</keyword>
<evidence type="ECO:0000313" key="2">
    <source>
        <dbReference type="Proteomes" id="UP000215914"/>
    </source>
</evidence>
<name>A0A9K3ND04_HELAN</name>
<reference evidence="1" key="2">
    <citation type="submission" date="2020-06" db="EMBL/GenBank/DDBJ databases">
        <title>Helianthus annuus Genome sequencing and assembly Release 2.</title>
        <authorList>
            <person name="Gouzy J."/>
            <person name="Langlade N."/>
            <person name="Munos S."/>
        </authorList>
    </citation>
    <scope>NUCLEOTIDE SEQUENCE</scope>
    <source>
        <tissue evidence="1">Leaves</tissue>
    </source>
</reference>
<evidence type="ECO:0000313" key="1">
    <source>
        <dbReference type="EMBL" id="KAF5794963.1"/>
    </source>
</evidence>